<evidence type="ECO:0000256" key="3">
    <source>
        <dbReference type="ARBA" id="ARBA00022679"/>
    </source>
</evidence>
<proteinExistence type="predicted"/>
<dbReference type="KEGG" id="rtx:TI83_05905"/>
<dbReference type="InterPro" id="IPR024169">
    <property type="entry name" value="SP_NH2Trfase/AEP_transaminase"/>
</dbReference>
<dbReference type="GO" id="GO:0008483">
    <property type="term" value="F:transaminase activity"/>
    <property type="evidence" value="ECO:0007669"/>
    <property type="project" value="UniProtKB-KW"/>
</dbReference>
<dbReference type="EMBL" id="LBFI01000053">
    <property type="protein sequence ID" value="KKM44577.1"/>
    <property type="molecule type" value="Genomic_DNA"/>
</dbReference>
<protein>
    <recommendedName>
        <fullName evidence="7">Aminotransferase class V domain-containing protein</fullName>
    </recommendedName>
</protein>
<dbReference type="Gene3D" id="3.90.1150.10">
    <property type="entry name" value="Aspartate Aminotransferase, domain 1"/>
    <property type="match status" value="1"/>
</dbReference>
<evidence type="ECO:0000313" key="8">
    <source>
        <dbReference type="EMBL" id="KKM44577.1"/>
    </source>
</evidence>
<keyword evidence="2" id="KW-0032">Aminotransferase</keyword>
<dbReference type="SUPFAM" id="SSF53383">
    <property type="entry name" value="PLP-dependent transferases"/>
    <property type="match status" value="1"/>
</dbReference>
<feature type="binding site" evidence="5">
    <location>
        <position position="322"/>
    </location>
    <ligand>
        <name>substrate</name>
    </ligand>
</feature>
<dbReference type="PATRIC" id="fig|145458.7.peg.1357"/>
<dbReference type="InterPro" id="IPR000192">
    <property type="entry name" value="Aminotrans_V_dom"/>
</dbReference>
<feature type="domain" description="Aminotransferase class V" evidence="7">
    <location>
        <begin position="16"/>
        <end position="316"/>
    </location>
</feature>
<dbReference type="STRING" id="145458.APU90_00565"/>
<organism evidence="8 9">
    <name type="scientific">Rathayibacter toxicus</name>
    <dbReference type="NCBI Taxonomy" id="145458"/>
    <lineage>
        <taxon>Bacteria</taxon>
        <taxon>Bacillati</taxon>
        <taxon>Actinomycetota</taxon>
        <taxon>Actinomycetes</taxon>
        <taxon>Micrococcales</taxon>
        <taxon>Microbacteriaceae</taxon>
        <taxon>Rathayibacter</taxon>
    </lineage>
</organism>
<evidence type="ECO:0000256" key="5">
    <source>
        <dbReference type="PIRSR" id="PIRSR000524-1"/>
    </source>
</evidence>
<dbReference type="AlphaFoldDB" id="A0A0C5B9U3"/>
<keyword evidence="9" id="KW-1185">Reference proteome</keyword>
<dbReference type="Proteomes" id="UP000052979">
    <property type="component" value="Unassembled WGS sequence"/>
</dbReference>
<feature type="modified residue" description="N6-(pyridoxal phosphate)lysine" evidence="6">
    <location>
        <position position="180"/>
    </location>
</feature>
<comment type="cofactor">
    <cofactor evidence="1 6">
        <name>pyridoxal 5'-phosphate</name>
        <dbReference type="ChEBI" id="CHEBI:597326"/>
    </cofactor>
</comment>
<dbReference type="PIRSF" id="PIRSF000524">
    <property type="entry name" value="SPT"/>
    <property type="match status" value="1"/>
</dbReference>
<dbReference type="InterPro" id="IPR015424">
    <property type="entry name" value="PyrdxlP-dep_Trfase"/>
</dbReference>
<name>A0A0C5B9U3_9MICO</name>
<dbReference type="Pfam" id="PF00266">
    <property type="entry name" value="Aminotran_5"/>
    <property type="match status" value="1"/>
</dbReference>
<reference evidence="8 9" key="1">
    <citation type="submission" date="2015-04" db="EMBL/GenBank/DDBJ databases">
        <title>Draft genome sequence of Rathayibacter toxicus strain FH-142 (AKA 70134 or CS 32), a Western Australian isolate.</title>
        <authorList>
            <consortium name="Consortium for Microbial Forensics and Genomics (microFORGE)"/>
            <person name="Knight B.M."/>
            <person name="Roberts D.P."/>
            <person name="Lin D."/>
            <person name="Hari K."/>
            <person name="Fletcher J."/>
            <person name="Melcher U."/>
            <person name="Blagden T."/>
            <person name="Luster D.G."/>
            <person name="Sechler A.J."/>
            <person name="Schneider W.L."/>
            <person name="Winegar R.A."/>
        </authorList>
    </citation>
    <scope>NUCLEOTIDE SEQUENCE [LARGE SCALE GENOMIC DNA]</scope>
    <source>
        <strain evidence="8 9">FH142</strain>
    </source>
</reference>
<keyword evidence="3" id="KW-0808">Transferase</keyword>
<comment type="caution">
    <text evidence="8">The sequence shown here is derived from an EMBL/GenBank/DDBJ whole genome shotgun (WGS) entry which is preliminary data.</text>
</comment>
<dbReference type="InterPro" id="IPR015421">
    <property type="entry name" value="PyrdxlP-dep_Trfase_major"/>
</dbReference>
<evidence type="ECO:0000256" key="6">
    <source>
        <dbReference type="PIRSR" id="PIRSR000524-50"/>
    </source>
</evidence>
<dbReference type="PANTHER" id="PTHR42778">
    <property type="entry name" value="2-AMINOETHYLPHOSPHONATE--PYRUVATE TRANSAMINASE"/>
    <property type="match status" value="1"/>
</dbReference>
<evidence type="ECO:0000313" key="9">
    <source>
        <dbReference type="Proteomes" id="UP000052979"/>
    </source>
</evidence>
<keyword evidence="4 6" id="KW-0663">Pyridoxal phosphate</keyword>
<evidence type="ECO:0000256" key="1">
    <source>
        <dbReference type="ARBA" id="ARBA00001933"/>
    </source>
</evidence>
<dbReference type="GeneID" id="93667179"/>
<evidence type="ECO:0000259" key="7">
    <source>
        <dbReference type="Pfam" id="PF00266"/>
    </source>
</evidence>
<evidence type="ECO:0000256" key="2">
    <source>
        <dbReference type="ARBA" id="ARBA00022576"/>
    </source>
</evidence>
<sequence>MTHYRVREALSGPDACHRETEVTELIGDIRRDLVEICDGDQRWHSAVLITGSGTAAVEATLISAVQRDRVLVIVNGHYGERLLDIARSHGLDVEPFKLAWQQEIDLEVLDSKLRADPLIKYIALVHHETSTGMLNDAAAVSRSARAHGVEVILDAVSSLGCEPLSISTGGADWIVSSANKCIEGAPGLSFVVAKRRLMEALPTQARGYYLDIGRYFRSQESKSVPFTPAVPILRALSVACGLLKEETVAGRALRYSSLTEKVRDGLSRLGIRSDLSPEHRSSSLTAFEIPTGWTYAELHDQLREHGFIIYASQGERAGKQFRIATMGQIPSGEIDRLLLVLEEMLSSQGGPL</sequence>
<gene>
    <name evidence="8" type="ORF">VT73_08535</name>
</gene>
<dbReference type="PANTHER" id="PTHR42778:SF1">
    <property type="entry name" value="2-AMINOETHYLPHOSPHONATE--PYRUVATE TRANSAMINASE"/>
    <property type="match status" value="1"/>
</dbReference>
<dbReference type="InterPro" id="IPR015422">
    <property type="entry name" value="PyrdxlP-dep_Trfase_small"/>
</dbReference>
<dbReference type="RefSeq" id="WP_042734052.1">
    <property type="nucleotide sequence ID" value="NZ_CP010848.1"/>
</dbReference>
<dbReference type="Gene3D" id="3.40.640.10">
    <property type="entry name" value="Type I PLP-dependent aspartate aminotransferase-like (Major domain)"/>
    <property type="match status" value="1"/>
</dbReference>
<accession>A0A0C5B9U3</accession>
<evidence type="ECO:0000256" key="4">
    <source>
        <dbReference type="ARBA" id="ARBA00022898"/>
    </source>
</evidence>